<evidence type="ECO:0000313" key="7">
    <source>
        <dbReference type="Proteomes" id="UP000007962"/>
    </source>
</evidence>
<dbReference type="STRING" id="471853.Bcav_2565"/>
<evidence type="ECO:0000256" key="2">
    <source>
        <dbReference type="ARBA" id="ARBA00023125"/>
    </source>
</evidence>
<gene>
    <name evidence="6" type="ordered locus">Bcav_2565</name>
</gene>
<dbReference type="Proteomes" id="UP000007962">
    <property type="component" value="Chromosome"/>
</dbReference>
<dbReference type="Gene3D" id="1.10.10.60">
    <property type="entry name" value="Homeodomain-like"/>
    <property type="match status" value="1"/>
</dbReference>
<evidence type="ECO:0000259" key="5">
    <source>
        <dbReference type="PROSITE" id="PS50977"/>
    </source>
</evidence>
<feature type="domain" description="HTH tetR-type" evidence="5">
    <location>
        <begin position="5"/>
        <end position="65"/>
    </location>
</feature>
<dbReference type="Pfam" id="PF16925">
    <property type="entry name" value="TetR_C_13"/>
    <property type="match status" value="1"/>
</dbReference>
<dbReference type="GO" id="GO:0003677">
    <property type="term" value="F:DNA binding"/>
    <property type="evidence" value="ECO:0007669"/>
    <property type="project" value="UniProtKB-UniRule"/>
</dbReference>
<dbReference type="RefSeq" id="WP_015883050.1">
    <property type="nucleotide sequence ID" value="NC_012669.1"/>
</dbReference>
<protein>
    <submittedName>
        <fullName evidence="6">Transcriptional regulator, TetR family</fullName>
    </submittedName>
</protein>
<dbReference type="Gene3D" id="1.10.357.10">
    <property type="entry name" value="Tetracycline Repressor, domain 2"/>
    <property type="match status" value="1"/>
</dbReference>
<dbReference type="AlphaFoldDB" id="C5BWZ4"/>
<organism evidence="6 7">
    <name type="scientific">Beutenbergia cavernae (strain ATCC BAA-8 / DSM 12333 / CCUG 43141 / JCM 11478 / NBRC 16432 / NCIMB 13614 / HKI 0122)</name>
    <dbReference type="NCBI Taxonomy" id="471853"/>
    <lineage>
        <taxon>Bacteria</taxon>
        <taxon>Bacillati</taxon>
        <taxon>Actinomycetota</taxon>
        <taxon>Actinomycetes</taxon>
        <taxon>Micrococcales</taxon>
        <taxon>Beutenbergiaceae</taxon>
        <taxon>Beutenbergia</taxon>
    </lineage>
</organism>
<keyword evidence="7" id="KW-1185">Reference proteome</keyword>
<dbReference type="PANTHER" id="PTHR47506:SF6">
    <property type="entry name" value="HTH-TYPE TRANSCRIPTIONAL REPRESSOR NEMR"/>
    <property type="match status" value="1"/>
</dbReference>
<reference evidence="6 7" key="1">
    <citation type="journal article" date="2009" name="Stand. Genomic Sci.">
        <title>Complete genome sequence of Beutenbergia cavernae type strain (HKI 0122).</title>
        <authorList>
            <person name="Land M."/>
            <person name="Pukall R."/>
            <person name="Abt B."/>
            <person name="Goker M."/>
            <person name="Rohde M."/>
            <person name="Glavina Del Rio T."/>
            <person name="Tice H."/>
            <person name="Copeland A."/>
            <person name="Cheng J.F."/>
            <person name="Lucas S."/>
            <person name="Chen F."/>
            <person name="Nolan M."/>
            <person name="Bruce D."/>
            <person name="Goodwin L."/>
            <person name="Pitluck S."/>
            <person name="Ivanova N."/>
            <person name="Mavromatis K."/>
            <person name="Ovchinnikova G."/>
            <person name="Pati A."/>
            <person name="Chen A."/>
            <person name="Palaniappan K."/>
            <person name="Hauser L."/>
            <person name="Chang Y.J."/>
            <person name="Jefferies C.C."/>
            <person name="Saunders E."/>
            <person name="Brettin T."/>
            <person name="Detter J.C."/>
            <person name="Han C."/>
            <person name="Chain P."/>
            <person name="Bristow J."/>
            <person name="Eisen J.A."/>
            <person name="Markowitz V."/>
            <person name="Hugenholtz P."/>
            <person name="Kyrpides N.C."/>
            <person name="Klenk H.P."/>
            <person name="Lapidus A."/>
        </authorList>
    </citation>
    <scope>NUCLEOTIDE SEQUENCE [LARGE SCALE GENOMIC DNA]</scope>
    <source>
        <strain evidence="7">ATCC BAA-8 / DSM 12333 / NBRC 16432</strain>
    </source>
</reference>
<dbReference type="PANTHER" id="PTHR47506">
    <property type="entry name" value="TRANSCRIPTIONAL REGULATORY PROTEIN"/>
    <property type="match status" value="1"/>
</dbReference>
<dbReference type="PROSITE" id="PS50977">
    <property type="entry name" value="HTH_TETR_2"/>
    <property type="match status" value="1"/>
</dbReference>
<dbReference type="OrthoDB" id="326421at2"/>
<evidence type="ECO:0000256" key="4">
    <source>
        <dbReference type="PROSITE-ProRule" id="PRU00335"/>
    </source>
</evidence>
<dbReference type="SUPFAM" id="SSF48498">
    <property type="entry name" value="Tetracyclin repressor-like, C-terminal domain"/>
    <property type="match status" value="1"/>
</dbReference>
<evidence type="ECO:0000313" key="6">
    <source>
        <dbReference type="EMBL" id="ACQ80810.1"/>
    </source>
</evidence>
<proteinExistence type="predicted"/>
<evidence type="ECO:0000256" key="1">
    <source>
        <dbReference type="ARBA" id="ARBA00023015"/>
    </source>
</evidence>
<dbReference type="Pfam" id="PF00440">
    <property type="entry name" value="TetR_N"/>
    <property type="match status" value="1"/>
</dbReference>
<dbReference type="HOGENOM" id="CLU_069356_4_1_11"/>
<dbReference type="InterPro" id="IPR009057">
    <property type="entry name" value="Homeodomain-like_sf"/>
</dbReference>
<dbReference type="InterPro" id="IPR001647">
    <property type="entry name" value="HTH_TetR"/>
</dbReference>
<evidence type="ECO:0000256" key="3">
    <source>
        <dbReference type="ARBA" id="ARBA00023163"/>
    </source>
</evidence>
<sequence length="195" mass="21312">MSKGEATRGAILDVAVATAYRVGLGGLTIGELARTADMSKSGLYAHFRSKEALQLAVLDAARRRFVDRVVRPALATPRGEARLRELVDRWLAAGLSREPGCSLFVKASTELDEQEGPVRDALTADHRDLLDTIAQVFRTCVAEGDVAEDADPDQFATDLDGIMLAFYHAHRLLRDPDAELRARRAFENLLAAARP</sequence>
<dbReference type="SUPFAM" id="SSF46689">
    <property type="entry name" value="Homeodomain-like"/>
    <property type="match status" value="1"/>
</dbReference>
<keyword evidence="2 4" id="KW-0238">DNA-binding</keyword>
<accession>C5BWZ4</accession>
<dbReference type="InterPro" id="IPR036271">
    <property type="entry name" value="Tet_transcr_reg_TetR-rel_C_sf"/>
</dbReference>
<dbReference type="InterPro" id="IPR011075">
    <property type="entry name" value="TetR_C"/>
</dbReference>
<keyword evidence="1" id="KW-0805">Transcription regulation</keyword>
<feature type="DNA-binding region" description="H-T-H motif" evidence="4">
    <location>
        <begin position="28"/>
        <end position="47"/>
    </location>
</feature>
<dbReference type="EMBL" id="CP001618">
    <property type="protein sequence ID" value="ACQ80810.1"/>
    <property type="molecule type" value="Genomic_DNA"/>
</dbReference>
<keyword evidence="3" id="KW-0804">Transcription</keyword>
<dbReference type="KEGG" id="bcv:Bcav_2565"/>
<dbReference type="eggNOG" id="COG1309">
    <property type="taxonomic scope" value="Bacteria"/>
</dbReference>
<name>C5BWZ4_BEUC1</name>